<dbReference type="SUPFAM" id="SSF52540">
    <property type="entry name" value="P-loop containing nucleoside triphosphate hydrolases"/>
    <property type="match status" value="1"/>
</dbReference>
<dbReference type="InterPro" id="IPR001482">
    <property type="entry name" value="T2SS/T4SS_dom"/>
</dbReference>
<dbReference type="OrthoDB" id="9808272at2"/>
<name>A0A2K4ZA63_9FIRM</name>
<dbReference type="SMART" id="SM00382">
    <property type="entry name" value="AAA"/>
    <property type="match status" value="1"/>
</dbReference>
<organism evidence="4 5">
    <name type="scientific">Acetatifactor muris</name>
    <dbReference type="NCBI Taxonomy" id="879566"/>
    <lineage>
        <taxon>Bacteria</taxon>
        <taxon>Bacillati</taxon>
        <taxon>Bacillota</taxon>
        <taxon>Clostridia</taxon>
        <taxon>Lachnospirales</taxon>
        <taxon>Lachnospiraceae</taxon>
        <taxon>Acetatifactor</taxon>
    </lineage>
</organism>
<protein>
    <submittedName>
        <fullName evidence="4">Twitching mobility protein</fullName>
    </submittedName>
</protein>
<dbReference type="GO" id="GO:0005524">
    <property type="term" value="F:ATP binding"/>
    <property type="evidence" value="ECO:0007669"/>
    <property type="project" value="InterPro"/>
</dbReference>
<dbReference type="Pfam" id="PF00437">
    <property type="entry name" value="T2SSE"/>
    <property type="match status" value="1"/>
</dbReference>
<comment type="similarity">
    <text evidence="1">Belongs to the GSP E family.</text>
</comment>
<dbReference type="Gene3D" id="3.30.450.90">
    <property type="match status" value="1"/>
</dbReference>
<feature type="region of interest" description="Disordered" evidence="2">
    <location>
        <begin position="67"/>
        <end position="89"/>
    </location>
</feature>
<sequence>MDRNIGIYEILEQAVRDEDVSDIFLVAGLPVTMKRNGRQKRIGDKMMMPNVIGQLVDEIYQEAHRDRTRLERGEDDDFSLSMPRRETEHGTFPGGRFRVNVFRQRGSLAAVIRVIRFELPDPARLRISEDVLSLADTSGGLVLVTGAAGTGKSTTLACMIDRINSTRDCHIITMEDPIEYIHRHKSAIVTQREISIDTPGYLDALRSALRESPDVIFLGEMRDYDTIYSALIAAETGVLVFSTLHTSSAADTINRIVDVFPDKEQARVQLAQVLKAVVCQQLVPTTEEGDNGNQVRIPVFEILKVTDAVQNIIRENKVNQLDSVMQSGMNDGMCTMDGSLLKLYAQGKISKSTALKFRTHYGYEYMEKRLEGQK</sequence>
<dbReference type="InterPro" id="IPR027417">
    <property type="entry name" value="P-loop_NTPase"/>
</dbReference>
<dbReference type="InterPro" id="IPR003593">
    <property type="entry name" value="AAA+_ATPase"/>
</dbReference>
<feature type="domain" description="AAA+ ATPase" evidence="3">
    <location>
        <begin position="138"/>
        <end position="264"/>
    </location>
</feature>
<evidence type="ECO:0000259" key="3">
    <source>
        <dbReference type="SMART" id="SM00382"/>
    </source>
</evidence>
<dbReference type="InterPro" id="IPR006321">
    <property type="entry name" value="PilT/PilU"/>
</dbReference>
<proteinExistence type="inferred from homology"/>
<evidence type="ECO:0000256" key="2">
    <source>
        <dbReference type="SAM" id="MobiDB-lite"/>
    </source>
</evidence>
<dbReference type="NCBIfam" id="TIGR01420">
    <property type="entry name" value="pilT_fam"/>
    <property type="match status" value="1"/>
</dbReference>
<evidence type="ECO:0000313" key="5">
    <source>
        <dbReference type="Proteomes" id="UP000236311"/>
    </source>
</evidence>
<keyword evidence="5" id="KW-1185">Reference proteome</keyword>
<dbReference type="InterPro" id="IPR050921">
    <property type="entry name" value="T4SS_GSP_E_ATPase"/>
</dbReference>
<dbReference type="PANTHER" id="PTHR30486">
    <property type="entry name" value="TWITCHING MOTILITY PROTEIN PILT"/>
    <property type="match status" value="1"/>
</dbReference>
<evidence type="ECO:0000256" key="1">
    <source>
        <dbReference type="ARBA" id="ARBA00006611"/>
    </source>
</evidence>
<reference evidence="4 5" key="1">
    <citation type="submission" date="2018-01" db="EMBL/GenBank/DDBJ databases">
        <authorList>
            <person name="Gaut B.S."/>
            <person name="Morton B.R."/>
            <person name="Clegg M.T."/>
            <person name="Duvall M.R."/>
        </authorList>
    </citation>
    <scope>NUCLEOTIDE SEQUENCE [LARGE SCALE GENOMIC DNA]</scope>
    <source>
        <strain evidence="4">GP69</strain>
    </source>
</reference>
<dbReference type="Proteomes" id="UP000236311">
    <property type="component" value="Unassembled WGS sequence"/>
</dbReference>
<dbReference type="AlphaFoldDB" id="A0A2K4ZA63"/>
<dbReference type="GO" id="GO:0016887">
    <property type="term" value="F:ATP hydrolysis activity"/>
    <property type="evidence" value="ECO:0007669"/>
    <property type="project" value="InterPro"/>
</dbReference>
<evidence type="ECO:0000313" key="4">
    <source>
        <dbReference type="EMBL" id="SOY27350.1"/>
    </source>
</evidence>
<gene>
    <name evidence="4" type="primary">pilT_1</name>
    <name evidence="4" type="ORF">AMURIS_00054</name>
</gene>
<dbReference type="Gene3D" id="3.40.50.300">
    <property type="entry name" value="P-loop containing nucleotide triphosphate hydrolases"/>
    <property type="match status" value="1"/>
</dbReference>
<dbReference type="EMBL" id="OFSM01000001">
    <property type="protein sequence ID" value="SOY27350.1"/>
    <property type="molecule type" value="Genomic_DNA"/>
</dbReference>
<dbReference type="CDD" id="cd01131">
    <property type="entry name" value="PilT"/>
    <property type="match status" value="1"/>
</dbReference>
<accession>A0A2K4ZA63</accession>